<dbReference type="AlphaFoldDB" id="F4PCL6"/>
<dbReference type="GO" id="GO:0031023">
    <property type="term" value="P:microtubule organizing center organization"/>
    <property type="evidence" value="ECO:0000318"/>
    <property type="project" value="GO_Central"/>
</dbReference>
<dbReference type="Pfam" id="PF15253">
    <property type="entry name" value="STIL_N"/>
    <property type="match status" value="1"/>
</dbReference>
<dbReference type="OrthoDB" id="76173at2759"/>
<dbReference type="GO" id="GO:0005815">
    <property type="term" value="C:microtubule organizing center"/>
    <property type="evidence" value="ECO:0000318"/>
    <property type="project" value="GO_Central"/>
</dbReference>
<dbReference type="EMBL" id="GL882894">
    <property type="protein sequence ID" value="EGF76849.1"/>
    <property type="molecule type" value="Genomic_DNA"/>
</dbReference>
<feature type="compositionally biased region" description="Polar residues" evidence="1">
    <location>
        <begin position="18"/>
        <end position="28"/>
    </location>
</feature>
<protein>
    <recommendedName>
        <fullName evidence="2">STIL N-terminal domain-containing protein</fullName>
    </recommendedName>
</protein>
<evidence type="ECO:0000256" key="1">
    <source>
        <dbReference type="SAM" id="MobiDB-lite"/>
    </source>
</evidence>
<dbReference type="GeneID" id="18244569"/>
<evidence type="ECO:0000313" key="4">
    <source>
        <dbReference type="Proteomes" id="UP000007241"/>
    </source>
</evidence>
<organism evidence="3 4">
    <name type="scientific">Batrachochytrium dendrobatidis (strain JAM81 / FGSC 10211)</name>
    <name type="common">Frog chytrid fungus</name>
    <dbReference type="NCBI Taxonomy" id="684364"/>
    <lineage>
        <taxon>Eukaryota</taxon>
        <taxon>Fungi</taxon>
        <taxon>Fungi incertae sedis</taxon>
        <taxon>Chytridiomycota</taxon>
        <taxon>Chytridiomycota incertae sedis</taxon>
        <taxon>Chytridiomycetes</taxon>
        <taxon>Rhizophydiales</taxon>
        <taxon>Rhizophydiales incertae sedis</taxon>
        <taxon>Batrachochytrium</taxon>
    </lineage>
</organism>
<dbReference type="InterPro" id="IPR057731">
    <property type="entry name" value="STIL_N"/>
</dbReference>
<feature type="compositionally biased region" description="Polar residues" evidence="1">
    <location>
        <begin position="66"/>
        <end position="98"/>
    </location>
</feature>
<feature type="region of interest" description="Disordered" evidence="1">
    <location>
        <begin position="18"/>
        <end position="103"/>
    </location>
</feature>
<dbReference type="PANTHER" id="PTHR15128">
    <property type="entry name" value="TAL1 SCL INTERRUPTING LOCUS"/>
    <property type="match status" value="1"/>
</dbReference>
<dbReference type="GO" id="GO:0007224">
    <property type="term" value="P:smoothened signaling pathway"/>
    <property type="evidence" value="ECO:0000318"/>
    <property type="project" value="GO_Central"/>
</dbReference>
<dbReference type="HOGENOM" id="CLU_289665_0_0_1"/>
<dbReference type="RefSeq" id="XP_006682477.1">
    <property type="nucleotide sequence ID" value="XM_006682414.1"/>
</dbReference>
<keyword evidence="4" id="KW-1185">Reference proteome</keyword>
<dbReference type="InParanoid" id="F4PCL6"/>
<evidence type="ECO:0000313" key="3">
    <source>
        <dbReference type="EMBL" id="EGF76849.1"/>
    </source>
</evidence>
<reference evidence="3 4" key="1">
    <citation type="submission" date="2009-12" db="EMBL/GenBank/DDBJ databases">
        <title>The draft genome of Batrachochytrium dendrobatidis.</title>
        <authorList>
            <consortium name="US DOE Joint Genome Institute (JGI-PGF)"/>
            <person name="Kuo A."/>
            <person name="Salamov A."/>
            <person name="Schmutz J."/>
            <person name="Lucas S."/>
            <person name="Pitluck S."/>
            <person name="Rosenblum E."/>
            <person name="Stajich J."/>
            <person name="Eisen M."/>
            <person name="Grigoriev I.V."/>
        </authorList>
    </citation>
    <scope>NUCLEOTIDE SEQUENCE [LARGE SCALE GENOMIC DNA]</scope>
    <source>
        <strain evidence="4">JAM81 / FGSC 10211</strain>
    </source>
</reference>
<dbReference type="Proteomes" id="UP000007241">
    <property type="component" value="Unassembled WGS sequence"/>
</dbReference>
<accession>F4PCL6</accession>
<dbReference type="PANTHER" id="PTHR15128:SF0">
    <property type="entry name" value="SCL-INTERRUPTING LOCUS PROTEIN"/>
    <property type="match status" value="1"/>
</dbReference>
<feature type="compositionally biased region" description="Pro residues" evidence="1">
    <location>
        <begin position="36"/>
        <end position="45"/>
    </location>
</feature>
<dbReference type="GO" id="GO:0071539">
    <property type="term" value="P:protein localization to centrosome"/>
    <property type="evidence" value="ECO:0000318"/>
    <property type="project" value="GO_Central"/>
</dbReference>
<dbReference type="STRING" id="684364.F4PCL6"/>
<feature type="domain" description="STIL N-terminal" evidence="2">
    <location>
        <begin position="287"/>
        <end position="531"/>
    </location>
</feature>
<sequence length="1058" mass="116982">MTSRNTVVRFANDRTHFTATPDSASNLSVLHEPIPRSIPPKPQPHPRSFAFNPNPNHPSLGATYPVHSQQHSINQSVLHSSTNDKSTASRLPQPSQRVFGSKSVRSVHDGDLLHRPRNSIESRAVEICLSKVPIVQHVAGRTRVARSMQDNNVRSGNKELDLIQPAHFSKSSFTEVEQHQVPILEKECNVASTYKPVSRYFPSAKLEKEAVYEYNPPAAAKYYLWDSTRIGLEYTMHSNSLSPEYIQFEESALHAFKIHSTKIGLLAGNRKQSACEQSSVGLESPTGFMLGRKIWIDSDTESNSSTQYSIVVDRFDAGRQVLSQTGPIGTISPSVVSEADIIIPVYLREQSDGKPIQAGSDRVLQLLKTLKDKHSSTTLNQHHSFPLIAESFFDMSSKQIDAAQIHPLRIVSTSLSHELFTLECLESPTYGFMSLDQARHLYLLEECDSKSKVLPLIGLWFKSVNTSLVDPYVHAACIQYVLDSSRVKLDTGKSTFLVCIFQRNANSGNTRVMEDQKSSAFRLTSSTQVFKPVVFECTFNVDKSMVKFYQTHGLEIKSAQPCSFSTVDLMNDENTDFCQALESFYQISLRPAKTPSITAAMDHIEDEISEKPFVYGMDASEPDVSSTQETKVQQAHVEDTANIASSIDNAQNNIPTTLTERVCSSAETAPTHVAVDFGTSSCPPELPPLPLPYKYPMFPDGINQMWYLSMLQQQVEIIQSQIVAFSRQPYHISGLHSTAPVGSTLSCNVSQPSNAIDSNLCSAATPSTCIGNHAPQEPQTTSESHKQRSIVQPTDSSCLVQTTFFAKTSMCDAATNTSFYIPQNPPQQNHMSINTGINLVESESNASLDADLNTKAVAHTAESDIDYTNKSLHELDFQRLQINETEKTWPPFDNRENHASFFQCNELASGPAEQKSILANYSTMISTFSGISQGGESFQLYPQPAAAGIIEHELENQKPMHKDTGSLGVTNPKDIIAGLVSDPEQSFVYKDGCDISAISAVDEYASVSFSIDFPSYSHNKAETSVGIPSQVPKEAYSRATLDYLHKYGLMDHDDRSFS</sequence>
<dbReference type="InterPro" id="IPR026123">
    <property type="entry name" value="STIL"/>
</dbReference>
<evidence type="ECO:0000259" key="2">
    <source>
        <dbReference type="Pfam" id="PF15253"/>
    </source>
</evidence>
<name>F4PCL6_BATDJ</name>
<gene>
    <name evidence="3" type="ORF">BATDEDRAFT_92267</name>
</gene>
<proteinExistence type="predicted"/>
<dbReference type="GO" id="GO:0007052">
    <property type="term" value="P:mitotic spindle organization"/>
    <property type="evidence" value="ECO:0000318"/>
    <property type="project" value="GO_Central"/>
</dbReference>